<reference evidence="2" key="1">
    <citation type="submission" date="2011-04" db="EMBL/GenBank/DDBJ databases">
        <title>Evolution of plant cell wall degrading machinery underlies the functional diversity of forest fungi.</title>
        <authorList>
            <consortium name="US DOE Joint Genome Institute (JGI-PGF)"/>
            <person name="Eastwood D.C."/>
            <person name="Floudas D."/>
            <person name="Binder M."/>
            <person name="Majcherczyk A."/>
            <person name="Schneider P."/>
            <person name="Aerts A."/>
            <person name="Asiegbu F.O."/>
            <person name="Baker S.E."/>
            <person name="Barry K."/>
            <person name="Bendiksby M."/>
            <person name="Blumentritt M."/>
            <person name="Coutinho P.M."/>
            <person name="Cullen D."/>
            <person name="Cullen D."/>
            <person name="Gathman A."/>
            <person name="Goodell B."/>
            <person name="Henrissat B."/>
            <person name="Ihrmark K."/>
            <person name="Kauserud H."/>
            <person name="Kohler A."/>
            <person name="LaButti K."/>
            <person name="Lapidus A."/>
            <person name="Lavin J.L."/>
            <person name="Lee Y.-H."/>
            <person name="Lindquist E."/>
            <person name="Lilly W."/>
            <person name="Lucas S."/>
            <person name="Morin E."/>
            <person name="Murat C."/>
            <person name="Oguiza J.A."/>
            <person name="Park J."/>
            <person name="Pisabarro A.G."/>
            <person name="Riley R."/>
            <person name="Rosling A."/>
            <person name="Salamov A."/>
            <person name="Schmidt O."/>
            <person name="Schmutz J."/>
            <person name="Skrede I."/>
            <person name="Stenlid J."/>
            <person name="Wiebenga A."/>
            <person name="Xie X."/>
            <person name="Kues U."/>
            <person name="Hibbett D.S."/>
            <person name="Hoffmeister D."/>
            <person name="Hogberg N."/>
            <person name="Martin F."/>
            <person name="Grigoriev I.V."/>
            <person name="Watkinson S.C."/>
        </authorList>
    </citation>
    <scope>NUCLEOTIDE SEQUENCE</scope>
    <source>
        <strain evidence="2">S7.9</strain>
    </source>
</reference>
<gene>
    <name evidence="2" type="ORF">SERLADRAFT_468211</name>
</gene>
<feature type="compositionally biased region" description="Low complexity" evidence="1">
    <location>
        <begin position="276"/>
        <end position="294"/>
    </location>
</feature>
<dbReference type="Proteomes" id="UP000008064">
    <property type="component" value="Unassembled WGS sequence"/>
</dbReference>
<feature type="compositionally biased region" description="Pro residues" evidence="1">
    <location>
        <begin position="1"/>
        <end position="11"/>
    </location>
</feature>
<accession>F8NXF2</accession>
<name>F8NXF2_SERL9</name>
<feature type="region of interest" description="Disordered" evidence="1">
    <location>
        <begin position="1"/>
        <end position="48"/>
    </location>
</feature>
<evidence type="ECO:0000313" key="2">
    <source>
        <dbReference type="EMBL" id="EGO24624.1"/>
    </source>
</evidence>
<dbReference type="KEGG" id="sla:SERLADRAFT_468211"/>
<dbReference type="RefSeq" id="XP_007318643.1">
    <property type="nucleotide sequence ID" value="XM_007318581.1"/>
</dbReference>
<dbReference type="OrthoDB" id="2953420at2759"/>
<feature type="region of interest" description="Disordered" evidence="1">
    <location>
        <begin position="274"/>
        <end position="310"/>
    </location>
</feature>
<dbReference type="EMBL" id="GL945434">
    <property type="protein sequence ID" value="EGO24624.1"/>
    <property type="molecule type" value="Genomic_DNA"/>
</dbReference>
<proteinExistence type="predicted"/>
<evidence type="ECO:0000256" key="1">
    <source>
        <dbReference type="SAM" id="MobiDB-lite"/>
    </source>
</evidence>
<feature type="compositionally biased region" description="Low complexity" evidence="1">
    <location>
        <begin position="177"/>
        <end position="186"/>
    </location>
</feature>
<dbReference type="AlphaFoldDB" id="F8NXF2"/>
<organism>
    <name type="scientific">Serpula lacrymans var. lacrymans (strain S7.9)</name>
    <name type="common">Dry rot fungus</name>
    <dbReference type="NCBI Taxonomy" id="578457"/>
    <lineage>
        <taxon>Eukaryota</taxon>
        <taxon>Fungi</taxon>
        <taxon>Dikarya</taxon>
        <taxon>Basidiomycota</taxon>
        <taxon>Agaricomycotina</taxon>
        <taxon>Agaricomycetes</taxon>
        <taxon>Agaricomycetidae</taxon>
        <taxon>Boletales</taxon>
        <taxon>Coniophorineae</taxon>
        <taxon>Serpulaceae</taxon>
        <taxon>Serpula</taxon>
    </lineage>
</organism>
<feature type="compositionally biased region" description="Low complexity" evidence="1">
    <location>
        <begin position="243"/>
        <end position="256"/>
    </location>
</feature>
<feature type="compositionally biased region" description="Polar residues" evidence="1">
    <location>
        <begin position="33"/>
        <end position="48"/>
    </location>
</feature>
<dbReference type="HOGENOM" id="CLU_040437_0_0_1"/>
<feature type="region of interest" description="Disordered" evidence="1">
    <location>
        <begin position="173"/>
        <end position="262"/>
    </location>
</feature>
<sequence>MRRFQPSPPARQPRSRSREPGARRARSPSPRATMSTFSRSEEQPSSNYRESYRIPTLLAPWEHHADYGLIHPSGCDICSSYMKHCADASYSENQPAFQMALKERKRYNEEIFLNGVVEGRRRQKADEKDLFDDAERYRLERNQAREELVCLRSQLESSQAEYARLEERVKQLETTRASQQSSASASPVPTPAVDQAVASQAPAAVEPSEPVSSSFDIANPMEMPSPATPFDQSSLYDLLANVTSQPSSPPSTTIPTPSGPDLATTRTFATVVSAGQSNPTTANTTPQATTSASPDPAWTIVTPPRVSKPPKSIKQLQSLMKAAHQPANHTALRKVKALCAEAHQTAREQKTDIQRYLLTNWRSPDWENPSAQPTFPAPLNNPRLEDPPERWVEYYAANPSSCPKGIRREADGRPVLSDMKASRTVARLRPPIIPDDPESRQARQDFLTATTRIFSVPGAYETIISRANVSIAPQVTYTPYSSAVVDVTIQGVARHYAVCGVSCLIAENELGPWAREYIKETDI</sequence>
<protein>
    <submittedName>
        <fullName evidence="2">Uncharacterized protein</fullName>
    </submittedName>
</protein>
<dbReference type="GeneID" id="18819375"/>